<accession>A0ACA9MB91</accession>
<evidence type="ECO:0000313" key="2">
    <source>
        <dbReference type="Proteomes" id="UP000789366"/>
    </source>
</evidence>
<dbReference type="EMBL" id="CAJVPW010007461">
    <property type="protein sequence ID" value="CAG8581342.1"/>
    <property type="molecule type" value="Genomic_DNA"/>
</dbReference>
<reference evidence="1" key="1">
    <citation type="submission" date="2021-06" db="EMBL/GenBank/DDBJ databases">
        <authorList>
            <person name="Kallberg Y."/>
            <person name="Tangrot J."/>
            <person name="Rosling A."/>
        </authorList>
    </citation>
    <scope>NUCLEOTIDE SEQUENCE</scope>
    <source>
        <strain evidence="1">28 12/20/2015</strain>
    </source>
</reference>
<gene>
    <name evidence="1" type="ORF">SPELUC_LOCUS6381</name>
</gene>
<protein>
    <submittedName>
        <fullName evidence="1">8024_t:CDS:1</fullName>
    </submittedName>
</protein>
<dbReference type="Proteomes" id="UP000789366">
    <property type="component" value="Unassembled WGS sequence"/>
</dbReference>
<name>A0ACA9MB91_9GLOM</name>
<proteinExistence type="predicted"/>
<sequence length="394" mass="41166">MSGGFGYKYSYLQHSSILDGILRSFTGPTFTVPNSIAPVDMGGFFVYLLDSSLSPTANPLCGTTTSLVGSCPLQQKSNINSDWCLLIGNFFVSQSVTFDISYQVSDSNTSEFTPAGMSESTKTGVIIGSICGGLVIFGLTASIIFYKHSKHLKLKKYKNRSCENLDEDFLKHKSEITDIHAGGKRNDDGGPHGGGGGGNVKQDYHSGGNINTNNSNSHAGGHGGHAGGHGDHVGDGHAGGHGDHVGNGHTGGDGYNIVSHTGGGADHNIGSHVGGADNYKISSHAGVDSHNIGGHAGGADIQNIGGHLGGSGQGYNNSTDSPILYVGQNVHPIVKNVKDVKKVMDNVVIKDEVKEDKADILLIASDESSNNEKDKGTKAHNYDDDVVLKIPDEL</sequence>
<comment type="caution">
    <text evidence="1">The sequence shown here is derived from an EMBL/GenBank/DDBJ whole genome shotgun (WGS) entry which is preliminary data.</text>
</comment>
<keyword evidence="2" id="KW-1185">Reference proteome</keyword>
<evidence type="ECO:0000313" key="1">
    <source>
        <dbReference type="EMBL" id="CAG8581342.1"/>
    </source>
</evidence>
<organism evidence="1 2">
    <name type="scientific">Cetraspora pellucida</name>
    <dbReference type="NCBI Taxonomy" id="1433469"/>
    <lineage>
        <taxon>Eukaryota</taxon>
        <taxon>Fungi</taxon>
        <taxon>Fungi incertae sedis</taxon>
        <taxon>Mucoromycota</taxon>
        <taxon>Glomeromycotina</taxon>
        <taxon>Glomeromycetes</taxon>
        <taxon>Diversisporales</taxon>
        <taxon>Gigasporaceae</taxon>
        <taxon>Cetraspora</taxon>
    </lineage>
</organism>